<protein>
    <submittedName>
        <fullName evidence="2">Uncharacterized protein</fullName>
    </submittedName>
</protein>
<sequence length="166" mass="20164">MSRQCVAATTKANQILGCIRRAVTSRNRDMIILLYSALVRLHLEYYIQFWFLQFKKDMDRLERVQRRATKMIKGLENQPHEERLRVLGLFTLEKRRLRGTSSQVSKRLQRGQRRHVERTRSNGYKLHQKRFRLDIRKKFFTMRKVIHWNNLTRDMVKSPSLEVFKM</sequence>
<organism evidence="2 3">
    <name type="scientific">Mycteria americana</name>
    <name type="common">Wood stork</name>
    <dbReference type="NCBI Taxonomy" id="33587"/>
    <lineage>
        <taxon>Eukaryota</taxon>
        <taxon>Metazoa</taxon>
        <taxon>Chordata</taxon>
        <taxon>Craniata</taxon>
        <taxon>Vertebrata</taxon>
        <taxon>Euteleostomi</taxon>
        <taxon>Archelosauria</taxon>
        <taxon>Archosauria</taxon>
        <taxon>Dinosauria</taxon>
        <taxon>Saurischia</taxon>
        <taxon>Theropoda</taxon>
        <taxon>Coelurosauria</taxon>
        <taxon>Aves</taxon>
        <taxon>Neognathae</taxon>
        <taxon>Neoaves</taxon>
        <taxon>Aequornithes</taxon>
        <taxon>Ciconiiformes</taxon>
        <taxon>Ciconiidae</taxon>
        <taxon>Mycteria</taxon>
    </lineage>
</organism>
<dbReference type="Proteomes" id="UP001333110">
    <property type="component" value="Unassembled WGS sequence"/>
</dbReference>
<reference evidence="2 3" key="1">
    <citation type="journal article" date="2023" name="J. Hered.">
        <title>Chromosome-level genome of the wood stork (Mycteria americana) provides insight into avian chromosome evolution.</title>
        <authorList>
            <person name="Flamio R. Jr."/>
            <person name="Ramstad K.M."/>
        </authorList>
    </citation>
    <scope>NUCLEOTIDE SEQUENCE [LARGE SCALE GENOMIC DNA]</scope>
    <source>
        <strain evidence="2">JAX WOST 10</strain>
    </source>
</reference>
<name>A0AAN7S7B9_MYCAM</name>
<comment type="caution">
    <text evidence="2">The sequence shown here is derived from an EMBL/GenBank/DDBJ whole genome shotgun (WGS) entry which is preliminary data.</text>
</comment>
<proteinExistence type="predicted"/>
<keyword evidence="1" id="KW-1133">Transmembrane helix</keyword>
<keyword evidence="1" id="KW-0812">Transmembrane</keyword>
<evidence type="ECO:0000313" key="2">
    <source>
        <dbReference type="EMBL" id="KAK4831050.1"/>
    </source>
</evidence>
<dbReference type="AlphaFoldDB" id="A0AAN7S7B9"/>
<gene>
    <name evidence="2" type="ORF">QYF61_014982</name>
</gene>
<evidence type="ECO:0000256" key="1">
    <source>
        <dbReference type="SAM" id="Phobius"/>
    </source>
</evidence>
<feature type="transmembrane region" description="Helical" evidence="1">
    <location>
        <begin position="30"/>
        <end position="52"/>
    </location>
</feature>
<keyword evidence="3" id="KW-1185">Reference proteome</keyword>
<accession>A0AAN7S7B9</accession>
<evidence type="ECO:0000313" key="3">
    <source>
        <dbReference type="Proteomes" id="UP001333110"/>
    </source>
</evidence>
<keyword evidence="1" id="KW-0472">Membrane</keyword>
<dbReference type="PANTHER" id="PTHR33332">
    <property type="entry name" value="REVERSE TRANSCRIPTASE DOMAIN-CONTAINING PROTEIN"/>
    <property type="match status" value="1"/>
</dbReference>
<dbReference type="EMBL" id="JAUNZN010000001">
    <property type="protein sequence ID" value="KAK4831050.1"/>
    <property type="molecule type" value="Genomic_DNA"/>
</dbReference>